<dbReference type="InterPro" id="IPR009080">
    <property type="entry name" value="tRNAsynth_Ia_anticodon-bd"/>
</dbReference>
<dbReference type="EC" id="6.1.1.16" evidence="19"/>
<feature type="binding site" evidence="20">
    <location>
        <begin position="175"/>
        <end position="179"/>
    </location>
    <ligand>
        <name>pyridoxal 5'-phosphate</name>
        <dbReference type="ChEBI" id="CHEBI:597326"/>
    </ligand>
</feature>
<dbReference type="Gene3D" id="1.20.120.1910">
    <property type="entry name" value="Cysteine-tRNA ligase, C-terminal anti-codon recognition domain"/>
    <property type="match status" value="1"/>
</dbReference>
<dbReference type="SUPFAM" id="SSF52374">
    <property type="entry name" value="Nucleotidylyl transferase"/>
    <property type="match status" value="1"/>
</dbReference>
<evidence type="ECO:0000256" key="15">
    <source>
        <dbReference type="ARBA" id="ARBA00022917"/>
    </source>
</evidence>
<dbReference type="Gene3D" id="3.40.50.1100">
    <property type="match status" value="2"/>
</dbReference>
<organism evidence="23">
    <name type="scientific">Candidatus Electrothrix aestuarii</name>
    <dbReference type="NCBI Taxonomy" id="3062594"/>
    <lineage>
        <taxon>Bacteria</taxon>
        <taxon>Pseudomonadati</taxon>
        <taxon>Thermodesulfobacteriota</taxon>
        <taxon>Desulfobulbia</taxon>
        <taxon>Desulfobulbales</taxon>
        <taxon>Desulfobulbaceae</taxon>
        <taxon>Candidatus Electrothrix</taxon>
    </lineage>
</organism>
<evidence type="ECO:0000256" key="20">
    <source>
        <dbReference type="PIRSR" id="PIRSR605856-50"/>
    </source>
</evidence>
<evidence type="ECO:0000256" key="2">
    <source>
        <dbReference type="ARBA" id="ARBA00004496"/>
    </source>
</evidence>
<keyword evidence="9" id="KW-0808">Transferase</keyword>
<dbReference type="Pfam" id="PF01406">
    <property type="entry name" value="tRNA-synt_1e"/>
    <property type="match status" value="1"/>
</dbReference>
<evidence type="ECO:0000256" key="8">
    <source>
        <dbReference type="ARBA" id="ARBA00022598"/>
    </source>
</evidence>
<feature type="binding site" evidence="19">
    <location>
        <position position="517"/>
    </location>
    <ligand>
        <name>Zn(2+)</name>
        <dbReference type="ChEBI" id="CHEBI:29105"/>
    </ligand>
</feature>
<keyword evidence="12 19" id="KW-0862">Zinc</keyword>
<dbReference type="CDD" id="cd00672">
    <property type="entry name" value="CysRS_core"/>
    <property type="match status" value="1"/>
</dbReference>
<evidence type="ECO:0000259" key="22">
    <source>
        <dbReference type="SMART" id="SM00840"/>
    </source>
</evidence>
<proteinExistence type="inferred from homology"/>
<dbReference type="GO" id="GO:0004817">
    <property type="term" value="F:cysteine-tRNA ligase activity"/>
    <property type="evidence" value="ECO:0007669"/>
    <property type="project" value="UniProtKB-UniRule"/>
</dbReference>
<dbReference type="PANTHER" id="PTHR10890">
    <property type="entry name" value="CYSTEINYL-TRNA SYNTHETASE"/>
    <property type="match status" value="1"/>
</dbReference>
<name>A0AAU8LW54_9BACT</name>
<comment type="cofactor">
    <cofactor evidence="19">
        <name>Zn(2+)</name>
        <dbReference type="ChEBI" id="CHEBI:29105"/>
    </cofactor>
    <text evidence="19">Binds 1 zinc ion per subunit.</text>
</comment>
<dbReference type="GO" id="GO:0004124">
    <property type="term" value="F:cysteine synthase activity"/>
    <property type="evidence" value="ECO:0007669"/>
    <property type="project" value="UniProtKB-EC"/>
</dbReference>
<dbReference type="PRINTS" id="PR00983">
    <property type="entry name" value="TRNASYNTHCYS"/>
</dbReference>
<dbReference type="InterPro" id="IPR032678">
    <property type="entry name" value="tRNA-synt_1_cat_dom"/>
</dbReference>
<evidence type="ECO:0000256" key="11">
    <source>
        <dbReference type="ARBA" id="ARBA00022741"/>
    </source>
</evidence>
<dbReference type="CDD" id="cd01561">
    <property type="entry name" value="CBS_like"/>
    <property type="match status" value="1"/>
</dbReference>
<dbReference type="HAMAP" id="MF_00041">
    <property type="entry name" value="Cys_tRNA_synth"/>
    <property type="match status" value="1"/>
</dbReference>
<comment type="subcellular location">
    <subcellularLocation>
        <location evidence="2 19">Cytoplasm</location>
    </subcellularLocation>
</comment>
<evidence type="ECO:0000256" key="4">
    <source>
        <dbReference type="ARBA" id="ARBA00005594"/>
    </source>
</evidence>
<evidence type="ECO:0000256" key="19">
    <source>
        <dbReference type="HAMAP-Rule" id="MF_00041"/>
    </source>
</evidence>
<keyword evidence="17" id="KW-0198">Cysteine biosynthesis</keyword>
<dbReference type="EMBL" id="CP159373">
    <property type="protein sequence ID" value="XCN73083.1"/>
    <property type="molecule type" value="Genomic_DNA"/>
</dbReference>
<evidence type="ECO:0000256" key="10">
    <source>
        <dbReference type="ARBA" id="ARBA00022723"/>
    </source>
</evidence>
<feature type="modified residue" description="N6-(pyridoxal phosphate)lysine" evidence="21">
    <location>
        <position position="40"/>
    </location>
</feature>
<keyword evidence="11 19" id="KW-0547">Nucleotide-binding</keyword>
<keyword evidence="7 19" id="KW-0963">Cytoplasm</keyword>
<evidence type="ECO:0000256" key="1">
    <source>
        <dbReference type="ARBA" id="ARBA00001933"/>
    </source>
</evidence>
<dbReference type="Gene3D" id="3.40.50.620">
    <property type="entry name" value="HUPs"/>
    <property type="match status" value="1"/>
</dbReference>
<dbReference type="PANTHER" id="PTHR10890:SF3">
    <property type="entry name" value="CYSTEINE--TRNA LIGASE, CYTOPLASMIC"/>
    <property type="match status" value="1"/>
</dbReference>
<evidence type="ECO:0000256" key="6">
    <source>
        <dbReference type="ARBA" id="ARBA00011245"/>
    </source>
</evidence>
<evidence type="ECO:0000256" key="9">
    <source>
        <dbReference type="ARBA" id="ARBA00022679"/>
    </source>
</evidence>
<dbReference type="GO" id="GO:0006423">
    <property type="term" value="P:cysteinyl-tRNA aminoacylation"/>
    <property type="evidence" value="ECO:0007669"/>
    <property type="project" value="UniProtKB-UniRule"/>
</dbReference>
<dbReference type="InterPro" id="IPR056411">
    <property type="entry name" value="CysS_C"/>
</dbReference>
<dbReference type="GO" id="GO:0006535">
    <property type="term" value="P:cysteine biosynthetic process from serine"/>
    <property type="evidence" value="ECO:0007669"/>
    <property type="project" value="InterPro"/>
</dbReference>
<keyword evidence="13 19" id="KW-0067">ATP-binding</keyword>
<gene>
    <name evidence="19 23" type="primary">cysS</name>
    <name evidence="23" type="ORF">Q3M24_22905</name>
</gene>
<dbReference type="InterPro" id="IPR015273">
    <property type="entry name" value="Cys-tRNA-synt_Ia_DALR"/>
</dbReference>
<comment type="caution">
    <text evidence="19">Lacks conserved residue(s) required for the propagation of feature annotation.</text>
</comment>
<dbReference type="PROSITE" id="PS00901">
    <property type="entry name" value="CYS_SYNTHASE"/>
    <property type="match status" value="1"/>
</dbReference>
<dbReference type="GO" id="GO:0008270">
    <property type="term" value="F:zinc ion binding"/>
    <property type="evidence" value="ECO:0007669"/>
    <property type="project" value="UniProtKB-UniRule"/>
</dbReference>
<dbReference type="InterPro" id="IPR005856">
    <property type="entry name" value="Cys_synth"/>
</dbReference>
<feature type="binding site" evidence="19">
    <location>
        <position position="542"/>
    </location>
    <ligand>
        <name>Zn(2+)</name>
        <dbReference type="ChEBI" id="CHEBI:29105"/>
    </ligand>
</feature>
<evidence type="ECO:0000313" key="23">
    <source>
        <dbReference type="EMBL" id="XCN73083.1"/>
    </source>
</evidence>
<reference evidence="23" key="1">
    <citation type="journal article" date="2024" name="Syst. Appl. Microbiol.">
        <title>First single-strain enrichments of Electrothrix cable bacteria, description of E. aestuarii sp. nov. and E. rattekaaiensis sp. nov., and proposal of a cable bacteria taxonomy following the rules of the SeqCode.</title>
        <authorList>
            <person name="Plum-Jensen L.E."/>
            <person name="Schramm A."/>
            <person name="Marshall I.P.G."/>
        </authorList>
    </citation>
    <scope>NUCLEOTIDE SEQUENCE</scope>
    <source>
        <strain evidence="23">Rat1</strain>
    </source>
</reference>
<comment type="catalytic activity">
    <reaction evidence="18">
        <text>O-acetyl-L-serine + hydrogen sulfide = L-cysteine + acetate</text>
        <dbReference type="Rhea" id="RHEA:14829"/>
        <dbReference type="ChEBI" id="CHEBI:29919"/>
        <dbReference type="ChEBI" id="CHEBI:30089"/>
        <dbReference type="ChEBI" id="CHEBI:35235"/>
        <dbReference type="ChEBI" id="CHEBI:58340"/>
        <dbReference type="EC" id="2.5.1.47"/>
    </reaction>
</comment>
<dbReference type="InterPro" id="IPR015803">
    <property type="entry name" value="Cys-tRNA-ligase"/>
</dbReference>
<feature type="binding site" evidence="20">
    <location>
        <position position="70"/>
    </location>
    <ligand>
        <name>pyridoxal 5'-phosphate</name>
        <dbReference type="ChEBI" id="CHEBI:597326"/>
    </ligand>
</feature>
<evidence type="ECO:0000256" key="13">
    <source>
        <dbReference type="ARBA" id="ARBA00022840"/>
    </source>
</evidence>
<feature type="domain" description="Cysteinyl-tRNA synthetase class Ia DALR" evidence="22">
    <location>
        <begin position="657"/>
        <end position="720"/>
    </location>
</feature>
<keyword evidence="10 19" id="KW-0479">Metal-binding</keyword>
<dbReference type="Pfam" id="PF23493">
    <property type="entry name" value="CysS_C"/>
    <property type="match status" value="1"/>
</dbReference>
<dbReference type="InterPro" id="IPR001216">
    <property type="entry name" value="P-phosphate_BS"/>
</dbReference>
<keyword evidence="14 20" id="KW-0663">Pyridoxal phosphate</keyword>
<feature type="binding site" evidence="19">
    <location>
        <position position="332"/>
    </location>
    <ligand>
        <name>Zn(2+)</name>
        <dbReference type="ChEBI" id="CHEBI:29105"/>
    </ligand>
</feature>
<keyword evidence="15 19" id="KW-0648">Protein biosynthesis</keyword>
<dbReference type="InterPro" id="IPR014729">
    <property type="entry name" value="Rossmann-like_a/b/a_fold"/>
</dbReference>
<dbReference type="KEGG" id="eaj:Q3M24_22905"/>
<comment type="catalytic activity">
    <reaction evidence="19">
        <text>tRNA(Cys) + L-cysteine + ATP = L-cysteinyl-tRNA(Cys) + AMP + diphosphate</text>
        <dbReference type="Rhea" id="RHEA:17773"/>
        <dbReference type="Rhea" id="RHEA-COMP:9661"/>
        <dbReference type="Rhea" id="RHEA-COMP:9679"/>
        <dbReference type="ChEBI" id="CHEBI:30616"/>
        <dbReference type="ChEBI" id="CHEBI:33019"/>
        <dbReference type="ChEBI" id="CHEBI:35235"/>
        <dbReference type="ChEBI" id="CHEBI:78442"/>
        <dbReference type="ChEBI" id="CHEBI:78517"/>
        <dbReference type="ChEBI" id="CHEBI:456215"/>
        <dbReference type="EC" id="6.1.1.16"/>
    </reaction>
</comment>
<comment type="similarity">
    <text evidence="4 19">Belongs to the class-I aminoacyl-tRNA synthetase family.</text>
</comment>
<dbReference type="NCBIfam" id="TIGR01136">
    <property type="entry name" value="cysKM"/>
    <property type="match status" value="1"/>
</dbReference>
<feature type="binding site" evidence="19">
    <location>
        <position position="546"/>
    </location>
    <ligand>
        <name>Zn(2+)</name>
        <dbReference type="ChEBI" id="CHEBI:29105"/>
    </ligand>
</feature>
<dbReference type="InterPro" id="IPR036052">
    <property type="entry name" value="TrpB-like_PALP_sf"/>
</dbReference>
<evidence type="ECO:0000256" key="7">
    <source>
        <dbReference type="ARBA" id="ARBA00022490"/>
    </source>
</evidence>
<dbReference type="Pfam" id="PF00291">
    <property type="entry name" value="PALP"/>
    <property type="match status" value="1"/>
</dbReference>
<evidence type="ECO:0000256" key="5">
    <source>
        <dbReference type="ARBA" id="ARBA00007103"/>
    </source>
</evidence>
<evidence type="ECO:0000256" key="14">
    <source>
        <dbReference type="ARBA" id="ARBA00022898"/>
    </source>
</evidence>
<evidence type="ECO:0000256" key="17">
    <source>
        <dbReference type="ARBA" id="ARBA00023192"/>
    </source>
</evidence>
<dbReference type="Pfam" id="PF09190">
    <property type="entry name" value="DALR_2"/>
    <property type="match status" value="1"/>
</dbReference>
<dbReference type="NCBIfam" id="TIGR00435">
    <property type="entry name" value="cysS"/>
    <property type="match status" value="1"/>
</dbReference>
<comment type="cofactor">
    <cofactor evidence="1 20">
        <name>pyridoxal 5'-phosphate</name>
        <dbReference type="ChEBI" id="CHEBI:597326"/>
    </cofactor>
</comment>
<accession>A0AAU8LW54</accession>
<reference evidence="23" key="2">
    <citation type="submission" date="2024-06" db="EMBL/GenBank/DDBJ databases">
        <authorList>
            <person name="Plum-Jensen L.E."/>
            <person name="Schramm A."/>
            <person name="Marshall I.P.G."/>
        </authorList>
    </citation>
    <scope>NUCLEOTIDE SEQUENCE</scope>
    <source>
        <strain evidence="23">Rat1</strain>
    </source>
</reference>
<evidence type="ECO:0000256" key="16">
    <source>
        <dbReference type="ARBA" id="ARBA00023146"/>
    </source>
</evidence>
<keyword evidence="16 19" id="KW-0030">Aminoacyl-tRNA synthetase</keyword>
<evidence type="ECO:0000256" key="18">
    <source>
        <dbReference type="ARBA" id="ARBA00047931"/>
    </source>
</evidence>
<sequence length="783" mass="88096">MNLLNLIGNTPLVSLQRMRPSGAGEIHAKLECMNPGGSVKDRPALNMIEVGEKSGDLTPEKIVLEATSGNTGIGLAMVCAAKGYRCQLIMPESASIERRQIMRAYGAEIILTPAARSTDGAIEKAYALAREYPDRYFLTDQFNNPANWQAHYQSTGPEIWQQTEGKVTHIITTLGTSGTAMGLSIWFRERHPSVRVIAVEPYFGHKIQGLKNMKESYRPEIFDKHVPHEIVNVQDEDAFCTVRRLAREEGVFVGMSSGAAMFAAMEQAKKEKDAYVLAIFPDGGERYLSTPLFIRKEKPGSATQQLCLYNTITRKKEPFKSLQEGKVTFYACGPTAYESPNLSHCRRLVVADLMIRYLQFKGLEVESFMNFTDLDDNTILGAEKAGEPLAEFTEKHISQFREAISCLGMNDFSGYPRASEHVGDMIEIAHELIHKGYAYEKHGSIYFDISKFAQYGKLSGVDLSKIQVGRTVDLDNYEKGNPRDFTLLKRSTLGELKKGIFYETDWGNIRPGWHIECTAMSTRYLGKTLDIHTGGQELLFPHHENEIAIAEALTGKPLANYWLHSGMLLKDSKKMSAEAGNVVSLQEVLEKGYSGRELRFMLLGVHYRKSMNFTYKKLDAIRKALKRIDEFTRKLGCLHPGLPHPIIRSLLTELEDQFVTALDDDLNISGAIGALFDFIKKVNPILYAGSLDQDQKNEIFALLRKMNRVLGFLRLERCVLAPEINRLIEQREEARCRRDWVTADKARTELLQKGVIVHDTANGPVWEQDEACKVCENATGNER</sequence>
<dbReference type="InterPro" id="IPR001926">
    <property type="entry name" value="TrpB-like_PALP"/>
</dbReference>
<dbReference type="SUPFAM" id="SSF47323">
    <property type="entry name" value="Anticodon-binding domain of a subclass of class I aminoacyl-tRNA synthetases"/>
    <property type="match status" value="1"/>
</dbReference>
<dbReference type="AlphaFoldDB" id="A0AAU8LW54"/>
<evidence type="ECO:0000256" key="12">
    <source>
        <dbReference type="ARBA" id="ARBA00022833"/>
    </source>
</evidence>
<protein>
    <recommendedName>
        <fullName evidence="19">Cysteine--tRNA ligase</fullName>
        <ecNumber evidence="19">6.1.1.16</ecNumber>
    </recommendedName>
    <alternativeName>
        <fullName evidence="19">Cysteinyl-tRNA synthetase</fullName>
        <shortName evidence="19">CysRS</shortName>
    </alternativeName>
</protein>
<comment type="subunit">
    <text evidence="6 19">Monomer.</text>
</comment>
<keyword evidence="8 19" id="KW-0436">Ligase</keyword>
<dbReference type="GO" id="GO:0005829">
    <property type="term" value="C:cytosol"/>
    <property type="evidence" value="ECO:0007669"/>
    <property type="project" value="TreeGrafter"/>
</dbReference>
<comment type="pathway">
    <text evidence="3">Amino-acid biosynthesis; L-cysteine biosynthesis; L-cysteine from L-serine: step 2/2.</text>
</comment>
<feature type="binding site" evidence="20">
    <location>
        <position position="256"/>
    </location>
    <ligand>
        <name>pyridoxal 5'-phosphate</name>
        <dbReference type="ChEBI" id="CHEBI:597326"/>
    </ligand>
</feature>
<dbReference type="SMART" id="SM00840">
    <property type="entry name" value="DALR_2"/>
    <property type="match status" value="1"/>
</dbReference>
<dbReference type="InterPro" id="IPR024909">
    <property type="entry name" value="Cys-tRNA/MSH_ligase"/>
</dbReference>
<dbReference type="GO" id="GO:0005524">
    <property type="term" value="F:ATP binding"/>
    <property type="evidence" value="ECO:0007669"/>
    <property type="project" value="UniProtKB-UniRule"/>
</dbReference>
<keyword evidence="17" id="KW-0028">Amino-acid biosynthesis</keyword>
<dbReference type="SUPFAM" id="SSF53686">
    <property type="entry name" value="Tryptophan synthase beta subunit-like PLP-dependent enzymes"/>
    <property type="match status" value="1"/>
</dbReference>
<evidence type="ECO:0000256" key="3">
    <source>
        <dbReference type="ARBA" id="ARBA00004962"/>
    </source>
</evidence>
<evidence type="ECO:0000256" key="21">
    <source>
        <dbReference type="PIRSR" id="PIRSR605856-51"/>
    </source>
</evidence>
<comment type="similarity">
    <text evidence="5">Belongs to the cysteine synthase/cystathionine beta-synthase family.</text>
</comment>
<dbReference type="FunFam" id="3.40.50.1100:FF:000003">
    <property type="entry name" value="Cystathionine beta-synthase"/>
    <property type="match status" value="1"/>
</dbReference>